<name>A0A3G6K2Z7_STRTR</name>
<protein>
    <submittedName>
        <fullName evidence="1 2">DNA topology modulation protein</fullName>
    </submittedName>
</protein>
<dbReference type="NCBIfam" id="NF005576">
    <property type="entry name" value="PRK07261.1"/>
    <property type="match status" value="1"/>
</dbReference>
<dbReference type="InterPro" id="IPR027417">
    <property type="entry name" value="P-loop_NTPase"/>
</dbReference>
<evidence type="ECO:0000313" key="1">
    <source>
        <dbReference type="EMBL" id="AZA18930.1"/>
    </source>
</evidence>
<dbReference type="InterPro" id="IPR052922">
    <property type="entry name" value="Cytidylate_Kinase-2"/>
</dbReference>
<dbReference type="EMBL" id="CP029252">
    <property type="protein sequence ID" value="AZA24211.1"/>
    <property type="molecule type" value="Genomic_DNA"/>
</dbReference>
<dbReference type="PANTHER" id="PTHR37816">
    <property type="entry name" value="YALI0E33011P"/>
    <property type="match status" value="1"/>
</dbReference>
<proteinExistence type="predicted"/>
<dbReference type="Gene3D" id="3.40.50.300">
    <property type="entry name" value="P-loop containing nucleotide triphosphate hydrolases"/>
    <property type="match status" value="1"/>
</dbReference>
<organism evidence="2">
    <name type="scientific">Streptococcus thermophilus</name>
    <dbReference type="NCBI Taxonomy" id="1308"/>
    <lineage>
        <taxon>Bacteria</taxon>
        <taxon>Bacillati</taxon>
        <taxon>Bacillota</taxon>
        <taxon>Bacilli</taxon>
        <taxon>Lactobacillales</taxon>
        <taxon>Streptococcaceae</taxon>
        <taxon>Streptococcus</taxon>
    </lineage>
</organism>
<dbReference type="AlphaFoldDB" id="A0A3G6K2Z7"/>
<reference evidence="2" key="1">
    <citation type="submission" date="2018-05" db="EMBL/GenBank/DDBJ databases">
        <authorList>
            <person name="Somerville V."/>
        </authorList>
    </citation>
    <scope>NUCLEOTIDE SEQUENCE</scope>
    <source>
        <strain evidence="2">NWC_1_1</strain>
        <strain evidence="1">NWC_2_1</strain>
    </source>
</reference>
<dbReference type="SUPFAM" id="SSF52540">
    <property type="entry name" value="P-loop containing nucleoside triphosphate hydrolases"/>
    <property type="match status" value="1"/>
</dbReference>
<accession>A0A3G6K2Z7</accession>
<dbReference type="EMBL" id="CP031021">
    <property type="protein sequence ID" value="AZA18930.1"/>
    <property type="molecule type" value="Genomic_DNA"/>
</dbReference>
<evidence type="ECO:0000313" key="2">
    <source>
        <dbReference type="EMBL" id="AZA24211.1"/>
    </source>
</evidence>
<sequence length="171" mass="20203">MKIAIIGYSGSGKSTLASFLGQHYSSEVLHLDKIHFTSNWQERTVNEMTDDISTFMLQSDWIIEGNYSACLYEERMREADCIVYFNFNRVNCLYRAFRRYLTYRGKTRPSMAEGCNEKFDFAFVKWILLDGRSKKYVEQYNAVVKNYSDKTIVLKNQKQLNNYMKKVKKLL</sequence>
<gene>
    <name evidence="2" type="ORF">DF198_09610</name>
    <name evidence="1" type="ORF">DQL92_10065</name>
</gene>
<dbReference type="PANTHER" id="PTHR37816:SF3">
    <property type="entry name" value="MODULATES DNA TOPOLOGY"/>
    <property type="match status" value="1"/>
</dbReference>